<accession>A0A0R0C7G7</accession>
<protein>
    <recommendedName>
        <fullName evidence="3">histidine kinase</fullName>
        <ecNumber evidence="3">2.7.13.3</ecNumber>
    </recommendedName>
</protein>
<evidence type="ECO:0000256" key="11">
    <source>
        <dbReference type="ARBA" id="ARBA00023012"/>
    </source>
</evidence>
<keyword evidence="6 13" id="KW-0812">Transmembrane</keyword>
<dbReference type="GO" id="GO:0005886">
    <property type="term" value="C:plasma membrane"/>
    <property type="evidence" value="ECO:0007669"/>
    <property type="project" value="TreeGrafter"/>
</dbReference>
<evidence type="ECO:0000256" key="5">
    <source>
        <dbReference type="ARBA" id="ARBA00022679"/>
    </source>
</evidence>
<dbReference type="SUPFAM" id="SSF55874">
    <property type="entry name" value="ATPase domain of HSP90 chaperone/DNA topoisomerase II/histidine kinase"/>
    <property type="match status" value="1"/>
</dbReference>
<dbReference type="SUPFAM" id="SSF47384">
    <property type="entry name" value="Homodimeric domain of signal transducing histidine kinase"/>
    <property type="match status" value="1"/>
</dbReference>
<organism evidence="15 16">
    <name type="scientific">Stenotrophomonas humi</name>
    <dbReference type="NCBI Taxonomy" id="405444"/>
    <lineage>
        <taxon>Bacteria</taxon>
        <taxon>Pseudomonadati</taxon>
        <taxon>Pseudomonadota</taxon>
        <taxon>Gammaproteobacteria</taxon>
        <taxon>Lysobacterales</taxon>
        <taxon>Lysobacteraceae</taxon>
        <taxon>Stenotrophomonas</taxon>
    </lineage>
</organism>
<dbReference type="PANTHER" id="PTHR45436:SF14">
    <property type="entry name" value="SENSOR PROTEIN QSEC"/>
    <property type="match status" value="1"/>
</dbReference>
<dbReference type="EC" id="2.7.13.3" evidence="3"/>
<dbReference type="PANTHER" id="PTHR45436">
    <property type="entry name" value="SENSOR HISTIDINE KINASE YKOH"/>
    <property type="match status" value="1"/>
</dbReference>
<comment type="catalytic activity">
    <reaction evidence="1">
        <text>ATP + protein L-histidine = ADP + protein N-phospho-L-histidine.</text>
        <dbReference type="EC" id="2.7.13.3"/>
    </reaction>
</comment>
<keyword evidence="7" id="KW-0547">Nucleotide-binding</keyword>
<evidence type="ECO:0000256" key="2">
    <source>
        <dbReference type="ARBA" id="ARBA00004141"/>
    </source>
</evidence>
<keyword evidence="9" id="KW-0067">ATP-binding</keyword>
<dbReference type="EMBL" id="LDJI01000006">
    <property type="protein sequence ID" value="KRG65593.1"/>
    <property type="molecule type" value="Genomic_DNA"/>
</dbReference>
<dbReference type="InterPro" id="IPR036097">
    <property type="entry name" value="HisK_dim/P_sf"/>
</dbReference>
<dbReference type="InterPro" id="IPR004358">
    <property type="entry name" value="Sig_transdc_His_kin-like_C"/>
</dbReference>
<dbReference type="GO" id="GO:0000155">
    <property type="term" value="F:phosphorelay sensor kinase activity"/>
    <property type="evidence" value="ECO:0007669"/>
    <property type="project" value="InterPro"/>
</dbReference>
<evidence type="ECO:0000259" key="14">
    <source>
        <dbReference type="PROSITE" id="PS50109"/>
    </source>
</evidence>
<dbReference type="InterPro" id="IPR050428">
    <property type="entry name" value="TCS_sensor_his_kinase"/>
</dbReference>
<dbReference type="Gene3D" id="3.30.565.10">
    <property type="entry name" value="Histidine kinase-like ATPase, C-terminal domain"/>
    <property type="match status" value="1"/>
</dbReference>
<feature type="domain" description="Histidine kinase" evidence="14">
    <location>
        <begin position="251"/>
        <end position="462"/>
    </location>
</feature>
<dbReference type="InterPro" id="IPR005467">
    <property type="entry name" value="His_kinase_dom"/>
</dbReference>
<dbReference type="Gene3D" id="1.10.287.130">
    <property type="match status" value="1"/>
</dbReference>
<dbReference type="SMART" id="SM00387">
    <property type="entry name" value="HATPase_c"/>
    <property type="match status" value="1"/>
</dbReference>
<evidence type="ECO:0000256" key="13">
    <source>
        <dbReference type="SAM" id="Phobius"/>
    </source>
</evidence>
<dbReference type="InterPro" id="IPR003594">
    <property type="entry name" value="HATPase_dom"/>
</dbReference>
<feature type="transmembrane region" description="Helical" evidence="13">
    <location>
        <begin position="171"/>
        <end position="194"/>
    </location>
</feature>
<sequence length="462" mass="50865">MSRAGGVIRSLLEPSLLRRMLLVQVLLVTLLWTAILGFVIAEGRELPELFHNQALYEVAFAATESPADSPQGQEHVLQMMGNALAASFSDGDTGTSFSPIMYVRSDGRLLYKSNPDAPLLRNRQFGVVETLEADGKAWRALSRVSPGGTVVTMALPDTWGLMMTIGTRGYYLGPLVISLPFLLLPAWLSIHLALRPWRKLSHEIEVRAPSNLQPLDFQPRHRELRPLVSSINTLLQRVSEVTQRERTFIADAAHEMRTPLAALRINAEALRQPRDEAARLELLGNLLRSSDRATRMVGQLLKLMRSDAACAAPQAMALEQLVQDRMAVLDALAAQRGVELELLFNEAAPVRICGERESLTSLIDNLVENAIKYSPPQGLVMVQVSKRGEWAQLQVLDSGPGIAAEYREQVFQRFYRIADQPQSGSGLGLSIARSAVERHGGSISLHDGPSGGLRVTVYMPLC</sequence>
<dbReference type="OrthoDB" id="9809766at2"/>
<keyword evidence="8" id="KW-0418">Kinase</keyword>
<evidence type="ECO:0000256" key="10">
    <source>
        <dbReference type="ARBA" id="ARBA00022989"/>
    </source>
</evidence>
<keyword evidence="4" id="KW-0597">Phosphoprotein</keyword>
<reference evidence="15 16" key="1">
    <citation type="submission" date="2015-05" db="EMBL/GenBank/DDBJ databases">
        <title>Genome sequencing and analysis of members of genus Stenotrophomonas.</title>
        <authorList>
            <person name="Patil P.P."/>
            <person name="Midha S."/>
            <person name="Patil P.B."/>
        </authorList>
    </citation>
    <scope>NUCLEOTIDE SEQUENCE [LARGE SCALE GENOMIC DNA]</scope>
    <source>
        <strain evidence="15 16">DSM 18929</strain>
    </source>
</reference>
<dbReference type="PATRIC" id="fig|405444.3.peg.3332"/>
<keyword evidence="5" id="KW-0808">Transferase</keyword>
<keyword evidence="10 13" id="KW-1133">Transmembrane helix</keyword>
<evidence type="ECO:0000256" key="12">
    <source>
        <dbReference type="ARBA" id="ARBA00023136"/>
    </source>
</evidence>
<comment type="subcellular location">
    <subcellularLocation>
        <location evidence="2">Membrane</location>
        <topology evidence="2">Multi-pass membrane protein</topology>
    </subcellularLocation>
</comment>
<evidence type="ECO:0000256" key="1">
    <source>
        <dbReference type="ARBA" id="ARBA00000085"/>
    </source>
</evidence>
<dbReference type="STRING" id="405444.ABB26_03330"/>
<dbReference type="CDD" id="cd00075">
    <property type="entry name" value="HATPase"/>
    <property type="match status" value="1"/>
</dbReference>
<gene>
    <name evidence="15" type="ORF">ABB26_03330</name>
</gene>
<dbReference type="InterPro" id="IPR003661">
    <property type="entry name" value="HisK_dim/P_dom"/>
</dbReference>
<keyword evidence="16" id="KW-1185">Reference proteome</keyword>
<evidence type="ECO:0000256" key="9">
    <source>
        <dbReference type="ARBA" id="ARBA00022840"/>
    </source>
</evidence>
<keyword evidence="11" id="KW-0902">Two-component regulatory system</keyword>
<dbReference type="Pfam" id="PF00512">
    <property type="entry name" value="HisKA"/>
    <property type="match status" value="1"/>
</dbReference>
<dbReference type="SMART" id="SM00388">
    <property type="entry name" value="HisKA"/>
    <property type="match status" value="1"/>
</dbReference>
<dbReference type="PROSITE" id="PS50109">
    <property type="entry name" value="HIS_KIN"/>
    <property type="match status" value="1"/>
</dbReference>
<dbReference type="Pfam" id="PF02518">
    <property type="entry name" value="HATPase_c"/>
    <property type="match status" value="1"/>
</dbReference>
<evidence type="ECO:0000256" key="6">
    <source>
        <dbReference type="ARBA" id="ARBA00022692"/>
    </source>
</evidence>
<evidence type="ECO:0000256" key="7">
    <source>
        <dbReference type="ARBA" id="ARBA00022741"/>
    </source>
</evidence>
<evidence type="ECO:0000256" key="3">
    <source>
        <dbReference type="ARBA" id="ARBA00012438"/>
    </source>
</evidence>
<dbReference type="CDD" id="cd00082">
    <property type="entry name" value="HisKA"/>
    <property type="match status" value="1"/>
</dbReference>
<evidence type="ECO:0000313" key="15">
    <source>
        <dbReference type="EMBL" id="KRG65593.1"/>
    </source>
</evidence>
<evidence type="ECO:0000256" key="8">
    <source>
        <dbReference type="ARBA" id="ARBA00022777"/>
    </source>
</evidence>
<dbReference type="GO" id="GO:0005524">
    <property type="term" value="F:ATP binding"/>
    <property type="evidence" value="ECO:0007669"/>
    <property type="project" value="UniProtKB-KW"/>
</dbReference>
<keyword evidence="12 13" id="KW-0472">Membrane</keyword>
<name>A0A0R0C7G7_9GAMM</name>
<dbReference type="RefSeq" id="WP_057632157.1">
    <property type="nucleotide sequence ID" value="NZ_LDJI01000006.1"/>
</dbReference>
<dbReference type="AlphaFoldDB" id="A0A0R0C7G7"/>
<feature type="transmembrane region" description="Helical" evidence="13">
    <location>
        <begin position="21"/>
        <end position="41"/>
    </location>
</feature>
<dbReference type="Proteomes" id="UP000050864">
    <property type="component" value="Unassembled WGS sequence"/>
</dbReference>
<proteinExistence type="predicted"/>
<dbReference type="PRINTS" id="PR00344">
    <property type="entry name" value="BCTRLSENSOR"/>
</dbReference>
<evidence type="ECO:0000313" key="16">
    <source>
        <dbReference type="Proteomes" id="UP000050864"/>
    </source>
</evidence>
<dbReference type="InterPro" id="IPR036890">
    <property type="entry name" value="HATPase_C_sf"/>
</dbReference>
<evidence type="ECO:0000256" key="4">
    <source>
        <dbReference type="ARBA" id="ARBA00022553"/>
    </source>
</evidence>
<comment type="caution">
    <text evidence="15">The sequence shown here is derived from an EMBL/GenBank/DDBJ whole genome shotgun (WGS) entry which is preliminary data.</text>
</comment>